<sequence length="299" mass="34082">MATQSDTTTPFRLLDLPAELRNKVYYWALPPSITPYVCQHNTTHHLTCTFCHTATDLPAPHPAAALLLACRQLHDEALPILRKYTTLTLPVQPWCAIPRVLWSSLYFRNILIAPPPKVGPVDVDALTALFDGVVSRMRVRRSYALLRRLTVHAYEYEALERMMGSLRLTKPVQDVTEAWPDLPVKMEFRVIAVQKDAKKWEGGAEGVELRRKCEERGVEVEMRESGPRPVEVLVGKWCVCAAQAYVEDVKRRLREAPSRVPWREMMRMKEFERKNQKKLEGLEGRDWSGGVETGFCGGG</sequence>
<dbReference type="PANTHER" id="PTHR42085">
    <property type="entry name" value="F-BOX DOMAIN-CONTAINING PROTEIN"/>
    <property type="match status" value="1"/>
</dbReference>
<dbReference type="InterPro" id="IPR038883">
    <property type="entry name" value="AN11006-like"/>
</dbReference>
<gene>
    <name evidence="1" type="ORF">BU16DRAFT_603005</name>
</gene>
<dbReference type="EMBL" id="MU004184">
    <property type="protein sequence ID" value="KAF2499031.1"/>
    <property type="molecule type" value="Genomic_DNA"/>
</dbReference>
<organism evidence="1 2">
    <name type="scientific">Lophium mytilinum</name>
    <dbReference type="NCBI Taxonomy" id="390894"/>
    <lineage>
        <taxon>Eukaryota</taxon>
        <taxon>Fungi</taxon>
        <taxon>Dikarya</taxon>
        <taxon>Ascomycota</taxon>
        <taxon>Pezizomycotina</taxon>
        <taxon>Dothideomycetes</taxon>
        <taxon>Pleosporomycetidae</taxon>
        <taxon>Mytilinidiales</taxon>
        <taxon>Mytilinidiaceae</taxon>
        <taxon>Lophium</taxon>
    </lineage>
</organism>
<evidence type="ECO:0000313" key="1">
    <source>
        <dbReference type="EMBL" id="KAF2499031.1"/>
    </source>
</evidence>
<name>A0A6A6R2T0_9PEZI</name>
<keyword evidence="2" id="KW-1185">Reference proteome</keyword>
<evidence type="ECO:0000313" key="2">
    <source>
        <dbReference type="Proteomes" id="UP000799750"/>
    </source>
</evidence>
<accession>A0A6A6R2T0</accession>
<evidence type="ECO:0008006" key="3">
    <source>
        <dbReference type="Google" id="ProtNLM"/>
    </source>
</evidence>
<dbReference type="AlphaFoldDB" id="A0A6A6R2T0"/>
<dbReference type="Proteomes" id="UP000799750">
    <property type="component" value="Unassembled WGS sequence"/>
</dbReference>
<dbReference type="PANTHER" id="PTHR42085:SF1">
    <property type="entry name" value="F-BOX DOMAIN-CONTAINING PROTEIN"/>
    <property type="match status" value="1"/>
</dbReference>
<protein>
    <recommendedName>
        <fullName evidence="3">F-box domain-containing protein</fullName>
    </recommendedName>
</protein>
<reference evidence="1" key="1">
    <citation type="journal article" date="2020" name="Stud. Mycol.">
        <title>101 Dothideomycetes genomes: a test case for predicting lifestyles and emergence of pathogens.</title>
        <authorList>
            <person name="Haridas S."/>
            <person name="Albert R."/>
            <person name="Binder M."/>
            <person name="Bloem J."/>
            <person name="Labutti K."/>
            <person name="Salamov A."/>
            <person name="Andreopoulos B."/>
            <person name="Baker S."/>
            <person name="Barry K."/>
            <person name="Bills G."/>
            <person name="Bluhm B."/>
            <person name="Cannon C."/>
            <person name="Castanera R."/>
            <person name="Culley D."/>
            <person name="Daum C."/>
            <person name="Ezra D."/>
            <person name="Gonzalez J."/>
            <person name="Henrissat B."/>
            <person name="Kuo A."/>
            <person name="Liang C."/>
            <person name="Lipzen A."/>
            <person name="Lutzoni F."/>
            <person name="Magnuson J."/>
            <person name="Mondo S."/>
            <person name="Nolan M."/>
            <person name="Ohm R."/>
            <person name="Pangilinan J."/>
            <person name="Park H.-J."/>
            <person name="Ramirez L."/>
            <person name="Alfaro M."/>
            <person name="Sun H."/>
            <person name="Tritt A."/>
            <person name="Yoshinaga Y."/>
            <person name="Zwiers L.-H."/>
            <person name="Turgeon B."/>
            <person name="Goodwin S."/>
            <person name="Spatafora J."/>
            <person name="Crous P."/>
            <person name="Grigoriev I."/>
        </authorList>
    </citation>
    <scope>NUCLEOTIDE SEQUENCE</scope>
    <source>
        <strain evidence="1">CBS 269.34</strain>
    </source>
</reference>
<dbReference type="OrthoDB" id="10371415at2759"/>
<proteinExistence type="predicted"/>